<dbReference type="PANTHER" id="PTHR37938:SF1">
    <property type="entry name" value="BLL0215 PROTEIN"/>
    <property type="match status" value="1"/>
</dbReference>
<reference evidence="3 4" key="1">
    <citation type="submission" date="2019-06" db="EMBL/GenBank/DDBJ databases">
        <title>Sequencing the genomes of 1000 actinobacteria strains.</title>
        <authorList>
            <person name="Klenk H.-P."/>
        </authorList>
    </citation>
    <scope>NUCLEOTIDE SEQUENCE [LARGE SCALE GENOMIC DNA]</scope>
    <source>
        <strain evidence="3 4">DSM 45511</strain>
    </source>
</reference>
<protein>
    <submittedName>
        <fullName evidence="3">PH (Pleckstrin Homology) domain-containing protein</fullName>
    </submittedName>
</protein>
<keyword evidence="4" id="KW-1185">Reference proteome</keyword>
<dbReference type="PANTHER" id="PTHR37938">
    <property type="entry name" value="BLL0215 PROTEIN"/>
    <property type="match status" value="1"/>
</dbReference>
<gene>
    <name evidence="3" type="ORF">FB388_6473</name>
</gene>
<dbReference type="AlphaFoldDB" id="A0A543FMF0"/>
<evidence type="ECO:0000313" key="3">
    <source>
        <dbReference type="EMBL" id="TQM35047.1"/>
    </source>
</evidence>
<dbReference type="Pfam" id="PF03703">
    <property type="entry name" value="bPH_2"/>
    <property type="match status" value="1"/>
</dbReference>
<feature type="domain" description="YdbS-like PH" evidence="2">
    <location>
        <begin position="78"/>
        <end position="150"/>
    </location>
</feature>
<keyword evidence="1" id="KW-0472">Membrane</keyword>
<dbReference type="Proteomes" id="UP000319818">
    <property type="component" value="Unassembled WGS sequence"/>
</dbReference>
<name>A0A543FMF0_9PSEU</name>
<dbReference type="RefSeq" id="WP_142106450.1">
    <property type="nucleotide sequence ID" value="NZ_VFPH01000003.1"/>
</dbReference>
<keyword evidence="1" id="KW-0812">Transmembrane</keyword>
<comment type="caution">
    <text evidence="3">The sequence shown here is derived from an EMBL/GenBank/DDBJ whole genome shotgun (WGS) entry which is preliminary data.</text>
</comment>
<accession>A0A543FMF0</accession>
<feature type="transmembrane region" description="Helical" evidence="1">
    <location>
        <begin position="25"/>
        <end position="45"/>
    </location>
</feature>
<dbReference type="EMBL" id="VFPH01000003">
    <property type="protein sequence ID" value="TQM35047.1"/>
    <property type="molecule type" value="Genomic_DNA"/>
</dbReference>
<feature type="transmembrane region" description="Helical" evidence="1">
    <location>
        <begin position="51"/>
        <end position="72"/>
    </location>
</feature>
<sequence length="159" mass="17725">MAYPDDLLVEDEQVVVHRHPHWKMLVVPVVVLLLVVGVASFLAAVVSAQSWALWAWLGLAVAGLALVGRFTVFPVLRWRTTHFVVTDRRVLVREGVLTRQGMDIPLRRISSVQIRQSLLERLLGAGTLVVEADSDESLEFDDVPGVRQVHAVLYNEVGQ</sequence>
<proteinExistence type="predicted"/>
<evidence type="ECO:0000256" key="1">
    <source>
        <dbReference type="SAM" id="Phobius"/>
    </source>
</evidence>
<keyword evidence="1" id="KW-1133">Transmembrane helix</keyword>
<evidence type="ECO:0000313" key="4">
    <source>
        <dbReference type="Proteomes" id="UP000319818"/>
    </source>
</evidence>
<evidence type="ECO:0000259" key="2">
    <source>
        <dbReference type="Pfam" id="PF03703"/>
    </source>
</evidence>
<dbReference type="OrthoDB" id="4350422at2"/>
<dbReference type="InterPro" id="IPR005182">
    <property type="entry name" value="YdbS-like_PH"/>
</dbReference>
<organism evidence="3 4">
    <name type="scientific">Pseudonocardia cypriaca</name>
    <dbReference type="NCBI Taxonomy" id="882449"/>
    <lineage>
        <taxon>Bacteria</taxon>
        <taxon>Bacillati</taxon>
        <taxon>Actinomycetota</taxon>
        <taxon>Actinomycetes</taxon>
        <taxon>Pseudonocardiales</taxon>
        <taxon>Pseudonocardiaceae</taxon>
        <taxon>Pseudonocardia</taxon>
    </lineage>
</organism>